<dbReference type="EMBL" id="JBHUIK010000001">
    <property type="protein sequence ID" value="MFD2213271.1"/>
    <property type="molecule type" value="Genomic_DNA"/>
</dbReference>
<keyword evidence="1" id="KW-1133">Transmembrane helix</keyword>
<protein>
    <submittedName>
        <fullName evidence="2">CBO0543 family protein</fullName>
    </submittedName>
</protein>
<sequence>MNFVYGFLYIFAAWKWGDWKNWREYYPTILFFIIGDLLYHFLFYDYFPLWKFNPIPFDEKLGITGTHISLFIMFIKYPCTILLYLGNFPIERLKQFIYIGVWIFIYTANELLTHSFGGINHYNGWNEWWSVLFNCAMFSLLALHHYRPLITWILSFAFILFLWTVFGVPSSVFR</sequence>
<feature type="transmembrane region" description="Helical" evidence="1">
    <location>
        <begin position="153"/>
        <end position="173"/>
    </location>
</feature>
<feature type="transmembrane region" description="Helical" evidence="1">
    <location>
        <begin position="64"/>
        <end position="84"/>
    </location>
</feature>
<name>A0ABW5BUK2_9BACI</name>
<keyword evidence="1" id="KW-0472">Membrane</keyword>
<feature type="transmembrane region" description="Helical" evidence="1">
    <location>
        <begin position="25"/>
        <end position="44"/>
    </location>
</feature>
<feature type="transmembrane region" description="Helical" evidence="1">
    <location>
        <begin position="96"/>
        <end position="116"/>
    </location>
</feature>
<keyword evidence="1" id="KW-0812">Transmembrane</keyword>
<gene>
    <name evidence="2" type="ORF">ACFSKK_06025</name>
</gene>
<dbReference type="RefSeq" id="WP_247341169.1">
    <property type="nucleotide sequence ID" value="NZ_CP095550.1"/>
</dbReference>
<dbReference type="NCBIfam" id="NF041644">
    <property type="entry name" value="CBO0543_fam"/>
    <property type="match status" value="1"/>
</dbReference>
<comment type="caution">
    <text evidence="2">The sequence shown here is derived from an EMBL/GenBank/DDBJ whole genome shotgun (WGS) entry which is preliminary data.</text>
</comment>
<evidence type="ECO:0000256" key="1">
    <source>
        <dbReference type="SAM" id="Phobius"/>
    </source>
</evidence>
<reference evidence="3" key="1">
    <citation type="journal article" date="2019" name="Int. J. Syst. Evol. Microbiol.">
        <title>The Global Catalogue of Microorganisms (GCM) 10K type strain sequencing project: providing services to taxonomists for standard genome sequencing and annotation.</title>
        <authorList>
            <consortium name="The Broad Institute Genomics Platform"/>
            <consortium name="The Broad Institute Genome Sequencing Center for Infectious Disease"/>
            <person name="Wu L."/>
            <person name="Ma J."/>
        </authorList>
    </citation>
    <scope>NUCLEOTIDE SEQUENCE [LARGE SCALE GENOMIC DNA]</scope>
    <source>
        <strain evidence="3">CGMCC 1.15474</strain>
    </source>
</reference>
<organism evidence="2 3">
    <name type="scientific">Metabacillus endolithicus</name>
    <dbReference type="NCBI Taxonomy" id="1535204"/>
    <lineage>
        <taxon>Bacteria</taxon>
        <taxon>Bacillati</taxon>
        <taxon>Bacillota</taxon>
        <taxon>Bacilli</taxon>
        <taxon>Bacillales</taxon>
        <taxon>Bacillaceae</taxon>
        <taxon>Metabacillus</taxon>
    </lineage>
</organism>
<evidence type="ECO:0000313" key="3">
    <source>
        <dbReference type="Proteomes" id="UP001597318"/>
    </source>
</evidence>
<accession>A0ABW5BUK2</accession>
<proteinExistence type="predicted"/>
<dbReference type="InterPro" id="IPR048147">
    <property type="entry name" value="CBO0543-like"/>
</dbReference>
<dbReference type="Proteomes" id="UP001597318">
    <property type="component" value="Unassembled WGS sequence"/>
</dbReference>
<evidence type="ECO:0000313" key="2">
    <source>
        <dbReference type="EMBL" id="MFD2213271.1"/>
    </source>
</evidence>
<keyword evidence="3" id="KW-1185">Reference proteome</keyword>